<comment type="catalytic activity">
    <reaction evidence="11">
        <text>(6S)-5-methyl-5,6,7,8-tetrahydrofolate + NAD(+) = (6R)-5,10-methylene-5,6,7,8-tetrahydrofolate + NADH + H(+)</text>
        <dbReference type="Rhea" id="RHEA:19821"/>
        <dbReference type="ChEBI" id="CHEBI:15378"/>
        <dbReference type="ChEBI" id="CHEBI:15636"/>
        <dbReference type="ChEBI" id="CHEBI:18608"/>
        <dbReference type="ChEBI" id="CHEBI:57540"/>
        <dbReference type="ChEBI" id="CHEBI:57945"/>
        <dbReference type="EC" id="1.5.1.54"/>
    </reaction>
    <physiologicalReaction direction="right-to-left" evidence="11">
        <dbReference type="Rhea" id="RHEA:19823"/>
    </physiologicalReaction>
</comment>
<dbReference type="GO" id="GO:0009086">
    <property type="term" value="P:methionine biosynthetic process"/>
    <property type="evidence" value="ECO:0007669"/>
    <property type="project" value="UniProtKB-KW"/>
</dbReference>
<evidence type="ECO:0000256" key="11">
    <source>
        <dbReference type="ARBA" id="ARBA00048628"/>
    </source>
</evidence>
<dbReference type="GO" id="GO:0071949">
    <property type="term" value="F:FAD binding"/>
    <property type="evidence" value="ECO:0007669"/>
    <property type="project" value="TreeGrafter"/>
</dbReference>
<evidence type="ECO:0000256" key="6">
    <source>
        <dbReference type="ARBA" id="ARBA00022827"/>
    </source>
</evidence>
<dbReference type="PANTHER" id="PTHR45754:SF3">
    <property type="entry name" value="METHYLENETETRAHYDROFOLATE REDUCTASE (NADPH)"/>
    <property type="match status" value="1"/>
</dbReference>
<keyword evidence="9" id="KW-0486">Methionine biosynthesis</keyword>
<dbReference type="GO" id="GO:0005829">
    <property type="term" value="C:cytosol"/>
    <property type="evidence" value="ECO:0007669"/>
    <property type="project" value="InterPro"/>
</dbReference>
<proteinExistence type="inferred from homology"/>
<keyword evidence="8" id="KW-0520">NAD</keyword>
<evidence type="ECO:0000256" key="3">
    <source>
        <dbReference type="ARBA" id="ARBA00006743"/>
    </source>
</evidence>
<sequence length="312" mass="33401">MFVKLMNLLHVDQGRIKKQPLGDRHMTCPSVSFEFFPPKSLQASFRLWDCVQTLAPLDPSFVSVTYGAGGTTRQLTHDAVDAIVKTTDLPVAGHLTCVDATRAETLAIAADYKAAGVTHIVALRGDPPKGSGGFSPHLDGFQSSIELTGALADKGFDVTVGAYPESHPDAANQQACIDHLKAKIDAGASRAITQFFFEADTFLRFRDACADAGITAPILPGILPIENWAGVQKFAAGCGTAIPQILKDAFANAKDPDLINLLATAQATELCDHLLDEGVDHLHFYTLNKPELTRDICHALGMTPAVRLQNVA</sequence>
<accession>M9R9R9</accession>
<keyword evidence="7 12" id="KW-0560">Oxidoreductase</keyword>
<dbReference type="SUPFAM" id="SSF51730">
    <property type="entry name" value="FAD-linked oxidoreductase"/>
    <property type="match status" value="1"/>
</dbReference>
<dbReference type="PANTHER" id="PTHR45754">
    <property type="entry name" value="METHYLENETETRAHYDROFOLATE REDUCTASE"/>
    <property type="match status" value="1"/>
</dbReference>
<comment type="pathway">
    <text evidence="2 12">One-carbon metabolism; tetrahydrofolate interconversion.</text>
</comment>
<dbReference type="STRING" id="391626.OAN307_c34420"/>
<dbReference type="Proteomes" id="UP000005307">
    <property type="component" value="Chromosome"/>
</dbReference>
<dbReference type="EC" id="1.5.1.54" evidence="12"/>
<dbReference type="GO" id="GO:0035999">
    <property type="term" value="P:tetrahydrofolate interconversion"/>
    <property type="evidence" value="ECO:0007669"/>
    <property type="project" value="UniProtKB-UniPathway"/>
</dbReference>
<keyword evidence="5 12" id="KW-0285">Flavoprotein</keyword>
<reference evidence="13 14" key="1">
    <citation type="journal article" date="2013" name="PLoS ONE">
        <title>Poles Apart: Arctic and Antarctic Octadecabacter strains Share High Genome Plasticity and a New Type of Xanthorhodopsin.</title>
        <authorList>
            <person name="Vollmers J."/>
            <person name="Voget S."/>
            <person name="Dietrich S."/>
            <person name="Gollnow K."/>
            <person name="Smits M."/>
            <person name="Meyer K."/>
            <person name="Brinkhoff T."/>
            <person name="Simon M."/>
            <person name="Daniel R."/>
        </authorList>
    </citation>
    <scope>NUCLEOTIDE SEQUENCE [LARGE SCALE GENOMIC DNA]</scope>
    <source>
        <strain evidence="13 14">307</strain>
    </source>
</reference>
<dbReference type="InterPro" id="IPR029041">
    <property type="entry name" value="FAD-linked_oxidoreductase-like"/>
</dbReference>
<keyword evidence="4" id="KW-0028">Amino-acid biosynthesis</keyword>
<evidence type="ECO:0000256" key="2">
    <source>
        <dbReference type="ARBA" id="ARBA00004777"/>
    </source>
</evidence>
<gene>
    <name evidence="13" type="primary">metF</name>
    <name evidence="13" type="ORF">OAN307_c34420</name>
</gene>
<dbReference type="EMBL" id="CP003740">
    <property type="protein sequence ID" value="AGI68932.1"/>
    <property type="molecule type" value="Genomic_DNA"/>
</dbReference>
<name>M9R9R9_9RHOB</name>
<comment type="similarity">
    <text evidence="3 12">Belongs to the methylenetetrahydrofolate reductase family.</text>
</comment>
<evidence type="ECO:0000256" key="5">
    <source>
        <dbReference type="ARBA" id="ARBA00022630"/>
    </source>
</evidence>
<dbReference type="AlphaFoldDB" id="M9R9R9"/>
<dbReference type="UniPathway" id="UPA00193"/>
<comment type="cofactor">
    <cofactor evidence="1 12">
        <name>FAD</name>
        <dbReference type="ChEBI" id="CHEBI:57692"/>
    </cofactor>
</comment>
<evidence type="ECO:0000256" key="1">
    <source>
        <dbReference type="ARBA" id="ARBA00001974"/>
    </source>
</evidence>
<evidence type="ECO:0000256" key="4">
    <source>
        <dbReference type="ARBA" id="ARBA00022605"/>
    </source>
</evidence>
<evidence type="ECO:0000256" key="7">
    <source>
        <dbReference type="ARBA" id="ARBA00023002"/>
    </source>
</evidence>
<dbReference type="eggNOG" id="COG0685">
    <property type="taxonomic scope" value="Bacteria"/>
</dbReference>
<organism evidence="13 14">
    <name type="scientific">Octadecabacter antarcticus 307</name>
    <dbReference type="NCBI Taxonomy" id="391626"/>
    <lineage>
        <taxon>Bacteria</taxon>
        <taxon>Pseudomonadati</taxon>
        <taxon>Pseudomonadota</taxon>
        <taxon>Alphaproteobacteria</taxon>
        <taxon>Rhodobacterales</taxon>
        <taxon>Roseobacteraceae</taxon>
        <taxon>Octadecabacter</taxon>
    </lineage>
</organism>
<dbReference type="Pfam" id="PF02219">
    <property type="entry name" value="MTHFR"/>
    <property type="match status" value="1"/>
</dbReference>
<evidence type="ECO:0000256" key="10">
    <source>
        <dbReference type="ARBA" id="ARBA00034478"/>
    </source>
</evidence>
<keyword evidence="14" id="KW-1185">Reference proteome</keyword>
<dbReference type="NCBIfam" id="TIGR00676">
    <property type="entry name" value="fadh2"/>
    <property type="match status" value="1"/>
</dbReference>
<keyword evidence="6 12" id="KW-0274">FAD</keyword>
<evidence type="ECO:0000256" key="12">
    <source>
        <dbReference type="RuleBase" id="RU003862"/>
    </source>
</evidence>
<dbReference type="GO" id="GO:0106312">
    <property type="term" value="F:methylenetetrahydrofolate reductase (NADH) activity"/>
    <property type="evidence" value="ECO:0007669"/>
    <property type="project" value="UniProtKB-EC"/>
</dbReference>
<comment type="pathway">
    <text evidence="10">Amino-acid biosynthesis; L-methionine biosynthesis via de novo pathway.</text>
</comment>
<evidence type="ECO:0000256" key="9">
    <source>
        <dbReference type="ARBA" id="ARBA00023167"/>
    </source>
</evidence>
<evidence type="ECO:0000256" key="8">
    <source>
        <dbReference type="ARBA" id="ARBA00023027"/>
    </source>
</evidence>
<dbReference type="Gene3D" id="3.20.20.220">
    <property type="match status" value="1"/>
</dbReference>
<dbReference type="CDD" id="cd00537">
    <property type="entry name" value="MTHFR"/>
    <property type="match status" value="1"/>
</dbReference>
<dbReference type="InterPro" id="IPR004620">
    <property type="entry name" value="MTHF_reductase_bac"/>
</dbReference>
<dbReference type="HOGENOM" id="CLU_025841_0_0_5"/>
<dbReference type="KEGG" id="oat:OAN307_c34420"/>
<dbReference type="InterPro" id="IPR003171">
    <property type="entry name" value="Mehydrof_redctse-like"/>
</dbReference>
<protein>
    <recommendedName>
        <fullName evidence="12">Methylenetetrahydrofolate reductase</fullName>
        <ecNumber evidence="12">1.5.1.54</ecNumber>
    </recommendedName>
</protein>
<evidence type="ECO:0000313" key="14">
    <source>
        <dbReference type="Proteomes" id="UP000005307"/>
    </source>
</evidence>
<evidence type="ECO:0000313" key="13">
    <source>
        <dbReference type="EMBL" id="AGI68932.1"/>
    </source>
</evidence>